<comment type="caution">
    <text evidence="1">The sequence shown here is derived from an EMBL/GenBank/DDBJ whole genome shotgun (WGS) entry which is preliminary data.</text>
</comment>
<gene>
    <name evidence="1" type="ORF">S01H4_47245</name>
</gene>
<dbReference type="EMBL" id="BART01026496">
    <property type="protein sequence ID" value="GAG97607.1"/>
    <property type="molecule type" value="Genomic_DNA"/>
</dbReference>
<accession>X1CXE6</accession>
<organism evidence="1">
    <name type="scientific">marine sediment metagenome</name>
    <dbReference type="NCBI Taxonomy" id="412755"/>
    <lineage>
        <taxon>unclassified sequences</taxon>
        <taxon>metagenomes</taxon>
        <taxon>ecological metagenomes</taxon>
    </lineage>
</organism>
<dbReference type="AlphaFoldDB" id="X1CXE6"/>
<protein>
    <submittedName>
        <fullName evidence="1">Uncharacterized protein</fullName>
    </submittedName>
</protein>
<sequence length="30" mass="3757">LLGFFILYFFYDLTEEKKEQVKKKLKEMNL</sequence>
<evidence type="ECO:0000313" key="1">
    <source>
        <dbReference type="EMBL" id="GAG97607.1"/>
    </source>
</evidence>
<feature type="non-terminal residue" evidence="1">
    <location>
        <position position="1"/>
    </location>
</feature>
<reference evidence="1" key="1">
    <citation type="journal article" date="2014" name="Front. Microbiol.">
        <title>High frequency of phylogenetically diverse reductive dehalogenase-homologous genes in deep subseafloor sedimentary metagenomes.</title>
        <authorList>
            <person name="Kawai M."/>
            <person name="Futagami T."/>
            <person name="Toyoda A."/>
            <person name="Takaki Y."/>
            <person name="Nishi S."/>
            <person name="Hori S."/>
            <person name="Arai W."/>
            <person name="Tsubouchi T."/>
            <person name="Morono Y."/>
            <person name="Uchiyama I."/>
            <person name="Ito T."/>
            <person name="Fujiyama A."/>
            <person name="Inagaki F."/>
            <person name="Takami H."/>
        </authorList>
    </citation>
    <scope>NUCLEOTIDE SEQUENCE</scope>
    <source>
        <strain evidence="1">Expedition CK06-06</strain>
    </source>
</reference>
<proteinExistence type="predicted"/>
<name>X1CXE6_9ZZZZ</name>